<evidence type="ECO:0000256" key="1">
    <source>
        <dbReference type="SAM" id="MobiDB-lite"/>
    </source>
</evidence>
<proteinExistence type="predicted"/>
<accession>A0AAV7J0T0</accession>
<feature type="compositionally biased region" description="Polar residues" evidence="1">
    <location>
        <begin position="1"/>
        <end position="20"/>
    </location>
</feature>
<evidence type="ECO:0000313" key="3">
    <source>
        <dbReference type="Proteomes" id="UP000826195"/>
    </source>
</evidence>
<comment type="caution">
    <text evidence="2">The sequence shown here is derived from an EMBL/GenBank/DDBJ whole genome shotgun (WGS) entry which is preliminary data.</text>
</comment>
<reference evidence="2 3" key="1">
    <citation type="journal article" date="2021" name="J. Hered.">
        <title>A chromosome-level genome assembly of the parasitoid wasp, Cotesia glomerata (Hymenoptera: Braconidae).</title>
        <authorList>
            <person name="Pinto B.J."/>
            <person name="Weis J.J."/>
            <person name="Gamble T."/>
            <person name="Ode P.J."/>
            <person name="Paul R."/>
            <person name="Zaspel J.M."/>
        </authorList>
    </citation>
    <scope>NUCLEOTIDE SEQUENCE [LARGE SCALE GENOMIC DNA]</scope>
    <source>
        <strain evidence="2">CgM1</strain>
    </source>
</reference>
<feature type="compositionally biased region" description="Polar residues" evidence="1">
    <location>
        <begin position="30"/>
        <end position="41"/>
    </location>
</feature>
<name>A0AAV7J0T0_COTGL</name>
<dbReference type="EMBL" id="JAHXZJ010000374">
    <property type="protein sequence ID" value="KAH0561834.1"/>
    <property type="molecule type" value="Genomic_DNA"/>
</dbReference>
<feature type="region of interest" description="Disordered" evidence="1">
    <location>
        <begin position="1"/>
        <end position="58"/>
    </location>
</feature>
<dbReference type="AlphaFoldDB" id="A0AAV7J0T0"/>
<gene>
    <name evidence="2" type="ORF">KQX54_019753</name>
</gene>
<evidence type="ECO:0000313" key="2">
    <source>
        <dbReference type="EMBL" id="KAH0561834.1"/>
    </source>
</evidence>
<protein>
    <submittedName>
        <fullName evidence="2">Uncharacterized protein</fullName>
    </submittedName>
</protein>
<sequence>MTETNSSFAQGWGSRSTTRATGGLKGEKGASSNELYLSDSSPGDRGEKTKNLKRGREIKSQEYKTVGALVMLNGTYGVSCKNFMFTTRGDTHPRGTTEDYRSSSGCVARRITAVLFTEWKADQGMKVGG</sequence>
<organism evidence="2 3">
    <name type="scientific">Cotesia glomerata</name>
    <name type="common">Lepidopteran parasitic wasp</name>
    <name type="synonym">Apanteles glomeratus</name>
    <dbReference type="NCBI Taxonomy" id="32391"/>
    <lineage>
        <taxon>Eukaryota</taxon>
        <taxon>Metazoa</taxon>
        <taxon>Ecdysozoa</taxon>
        <taxon>Arthropoda</taxon>
        <taxon>Hexapoda</taxon>
        <taxon>Insecta</taxon>
        <taxon>Pterygota</taxon>
        <taxon>Neoptera</taxon>
        <taxon>Endopterygota</taxon>
        <taxon>Hymenoptera</taxon>
        <taxon>Apocrita</taxon>
        <taxon>Ichneumonoidea</taxon>
        <taxon>Braconidae</taxon>
        <taxon>Microgastrinae</taxon>
        <taxon>Cotesia</taxon>
    </lineage>
</organism>
<keyword evidence="3" id="KW-1185">Reference proteome</keyword>
<feature type="compositionally biased region" description="Basic and acidic residues" evidence="1">
    <location>
        <begin position="42"/>
        <end position="58"/>
    </location>
</feature>
<dbReference type="Proteomes" id="UP000826195">
    <property type="component" value="Unassembled WGS sequence"/>
</dbReference>